<evidence type="ECO:0008006" key="3">
    <source>
        <dbReference type="Google" id="ProtNLM"/>
    </source>
</evidence>
<accession>A0A1H0GVK5</accession>
<dbReference type="AlphaFoldDB" id="A0A1H0GVK5"/>
<sequence length="97" mass="10735">MSKDIRDRIISMVEERAERPVDPAEIARSLVGSDEKQWRLLMTPIRREAIKLAEKGRVVLLRKGRQIDPADLRGVYRISSAAAAGAGKSASVLPVNQ</sequence>
<dbReference type="Pfam" id="PF11625">
    <property type="entry name" value="DUF3253"/>
    <property type="match status" value="1"/>
</dbReference>
<organism evidence="1 2">
    <name type="scientific">Aureimonas jatrophae</name>
    <dbReference type="NCBI Taxonomy" id="1166073"/>
    <lineage>
        <taxon>Bacteria</taxon>
        <taxon>Pseudomonadati</taxon>
        <taxon>Pseudomonadota</taxon>
        <taxon>Alphaproteobacteria</taxon>
        <taxon>Hyphomicrobiales</taxon>
        <taxon>Aurantimonadaceae</taxon>
        <taxon>Aureimonas</taxon>
    </lineage>
</organism>
<protein>
    <recommendedName>
        <fullName evidence="3">DUF3253 domain-containing protein</fullName>
    </recommendedName>
</protein>
<proteinExistence type="predicted"/>
<dbReference type="InterPro" id="IPR036388">
    <property type="entry name" value="WH-like_DNA-bd_sf"/>
</dbReference>
<dbReference type="OrthoDB" id="7631458at2"/>
<name>A0A1H0GVK5_9HYPH</name>
<evidence type="ECO:0000313" key="1">
    <source>
        <dbReference type="EMBL" id="SDO10930.1"/>
    </source>
</evidence>
<dbReference type="EMBL" id="FNIT01000003">
    <property type="protein sequence ID" value="SDO10930.1"/>
    <property type="molecule type" value="Genomic_DNA"/>
</dbReference>
<evidence type="ECO:0000313" key="2">
    <source>
        <dbReference type="Proteomes" id="UP000198793"/>
    </source>
</evidence>
<dbReference type="STRING" id="1166073.SAMN05192530_103369"/>
<dbReference type="InterPro" id="IPR021660">
    <property type="entry name" value="DUF3253"/>
</dbReference>
<gene>
    <name evidence="1" type="ORF">SAMN05192530_103369</name>
</gene>
<dbReference type="InterPro" id="IPR036390">
    <property type="entry name" value="WH_DNA-bd_sf"/>
</dbReference>
<dbReference type="SUPFAM" id="SSF46785">
    <property type="entry name" value="Winged helix' DNA-binding domain"/>
    <property type="match status" value="1"/>
</dbReference>
<dbReference type="RefSeq" id="WP_090672394.1">
    <property type="nucleotide sequence ID" value="NZ_FNIT01000003.1"/>
</dbReference>
<keyword evidence="2" id="KW-1185">Reference proteome</keyword>
<reference evidence="1 2" key="1">
    <citation type="submission" date="2016-10" db="EMBL/GenBank/DDBJ databases">
        <authorList>
            <person name="de Groot N.N."/>
        </authorList>
    </citation>
    <scope>NUCLEOTIDE SEQUENCE [LARGE SCALE GENOMIC DNA]</scope>
    <source>
        <strain evidence="2">L7-484,KACC 16230,DSM 25025</strain>
    </source>
</reference>
<dbReference type="Proteomes" id="UP000198793">
    <property type="component" value="Unassembled WGS sequence"/>
</dbReference>
<dbReference type="Gene3D" id="1.10.10.10">
    <property type="entry name" value="Winged helix-like DNA-binding domain superfamily/Winged helix DNA-binding domain"/>
    <property type="match status" value="1"/>
</dbReference>